<sequence>MDDHSPHQRTADSRPEPAESAAGTVIDRPQAARLDRIRATFAQLKTVEAECGFGVLLADGTPLEPIPGIPEAAFEVFRIVGGIEGSNFRFEPPPELGSAAVFQANPHDPHDPMGPNLPIGCELHSVPRWLRGEIRGEGIYLDLTDGDVYHFDPDEYVFCYEHPDEDLEIHIFAPDIVTFFDEFVLGPRYLELVDTVLWPGAREHRVRKGRFRGQYEDTWLRLLVTAGVVDGQEGPLPGQKATRRDPS</sequence>
<name>A0A7W7SNZ0_9ACTN</name>
<dbReference type="Proteomes" id="UP000578819">
    <property type="component" value="Unassembled WGS sequence"/>
</dbReference>
<feature type="region of interest" description="Disordered" evidence="1">
    <location>
        <begin position="1"/>
        <end position="27"/>
    </location>
</feature>
<evidence type="ECO:0000256" key="1">
    <source>
        <dbReference type="SAM" id="MobiDB-lite"/>
    </source>
</evidence>
<dbReference type="EMBL" id="JACHJW010000001">
    <property type="protein sequence ID" value="MBB4958297.1"/>
    <property type="molecule type" value="Genomic_DNA"/>
</dbReference>
<evidence type="ECO:0000313" key="2">
    <source>
        <dbReference type="EMBL" id="MBB4958297.1"/>
    </source>
</evidence>
<comment type="caution">
    <text evidence="2">The sequence shown here is derived from an EMBL/GenBank/DDBJ whole genome shotgun (WGS) entry which is preliminary data.</text>
</comment>
<protein>
    <submittedName>
        <fullName evidence="2">Uncharacterized protein</fullName>
    </submittedName>
</protein>
<keyword evidence="3" id="KW-1185">Reference proteome</keyword>
<accession>A0A7W7SNZ0</accession>
<dbReference type="AlphaFoldDB" id="A0A7W7SNZ0"/>
<dbReference type="RefSeq" id="WP_184534409.1">
    <property type="nucleotide sequence ID" value="NZ_JACHJW010000001.1"/>
</dbReference>
<evidence type="ECO:0000313" key="3">
    <source>
        <dbReference type="Proteomes" id="UP000578819"/>
    </source>
</evidence>
<feature type="compositionally biased region" description="Basic and acidic residues" evidence="1">
    <location>
        <begin position="1"/>
        <end position="17"/>
    </location>
</feature>
<organism evidence="2 3">
    <name type="scientific">Micromonospora polyrhachis</name>
    <dbReference type="NCBI Taxonomy" id="1282883"/>
    <lineage>
        <taxon>Bacteria</taxon>
        <taxon>Bacillati</taxon>
        <taxon>Actinomycetota</taxon>
        <taxon>Actinomycetes</taxon>
        <taxon>Micromonosporales</taxon>
        <taxon>Micromonosporaceae</taxon>
        <taxon>Micromonospora</taxon>
    </lineage>
</organism>
<gene>
    <name evidence="2" type="ORF">FHR38_002030</name>
</gene>
<proteinExistence type="predicted"/>
<reference evidence="2 3" key="1">
    <citation type="submission" date="2020-08" db="EMBL/GenBank/DDBJ databases">
        <title>Sequencing the genomes of 1000 actinobacteria strains.</title>
        <authorList>
            <person name="Klenk H.-P."/>
        </authorList>
    </citation>
    <scope>NUCLEOTIDE SEQUENCE [LARGE SCALE GENOMIC DNA]</scope>
    <source>
        <strain evidence="2 3">DSM 45886</strain>
    </source>
</reference>